<keyword evidence="3" id="KW-1185">Reference proteome</keyword>
<dbReference type="Proteomes" id="UP000199392">
    <property type="component" value="Unassembled WGS sequence"/>
</dbReference>
<dbReference type="STRING" id="311180.SAMN04488050_102566"/>
<dbReference type="RefSeq" id="WP_092420434.1">
    <property type="nucleotide sequence ID" value="NZ_FNCL01000001.1"/>
</dbReference>
<keyword evidence="1" id="KW-1133">Transmembrane helix</keyword>
<sequence>MDRRPTSSPSTPRSGGLRVLWLTLGGLALFAGTIGIVLPLLPTTPFVILAAFAFSKSSPRLHDYLTRHPRFGPMIADWRSHGAIAPRYKALAVSMMIAAMALSLVLAVPTRVLLIQALCMAGASAFVLSRPNGPRRTPGD</sequence>
<dbReference type="Pfam" id="PF04304">
    <property type="entry name" value="DUF454"/>
    <property type="match status" value="1"/>
</dbReference>
<gene>
    <name evidence="2" type="ORF">SAMN04488050_102566</name>
</gene>
<organism evidence="2 3">
    <name type="scientific">Alloyangia pacifica</name>
    <dbReference type="NCBI Taxonomy" id="311180"/>
    <lineage>
        <taxon>Bacteria</taxon>
        <taxon>Pseudomonadati</taxon>
        <taxon>Pseudomonadota</taxon>
        <taxon>Alphaproteobacteria</taxon>
        <taxon>Rhodobacterales</taxon>
        <taxon>Roseobacteraceae</taxon>
        <taxon>Alloyangia</taxon>
    </lineage>
</organism>
<evidence type="ECO:0000256" key="1">
    <source>
        <dbReference type="SAM" id="Phobius"/>
    </source>
</evidence>
<protein>
    <recommendedName>
        <fullName evidence="4">DUF454 domain-containing protein</fullName>
    </recommendedName>
</protein>
<feature type="transmembrane region" description="Helical" evidence="1">
    <location>
        <begin position="20"/>
        <end position="53"/>
    </location>
</feature>
<feature type="transmembrane region" description="Helical" evidence="1">
    <location>
        <begin position="88"/>
        <end position="107"/>
    </location>
</feature>
<name>A0A1I6QZN1_9RHOB</name>
<accession>A0A1I6QZN1</accession>
<reference evidence="3" key="1">
    <citation type="submission" date="2016-10" db="EMBL/GenBank/DDBJ databases">
        <authorList>
            <person name="Varghese N."/>
            <person name="Submissions S."/>
        </authorList>
    </citation>
    <scope>NUCLEOTIDE SEQUENCE [LARGE SCALE GENOMIC DNA]</scope>
    <source>
        <strain evidence="3">DSM 26894</strain>
    </source>
</reference>
<dbReference type="GO" id="GO:0005886">
    <property type="term" value="C:plasma membrane"/>
    <property type="evidence" value="ECO:0007669"/>
    <property type="project" value="TreeGrafter"/>
</dbReference>
<keyword evidence="1" id="KW-0812">Transmembrane</keyword>
<evidence type="ECO:0000313" key="3">
    <source>
        <dbReference type="Proteomes" id="UP000199392"/>
    </source>
</evidence>
<proteinExistence type="predicted"/>
<evidence type="ECO:0000313" key="2">
    <source>
        <dbReference type="EMBL" id="SFS57874.1"/>
    </source>
</evidence>
<dbReference type="EMBL" id="FOZW01000002">
    <property type="protein sequence ID" value="SFS57874.1"/>
    <property type="molecule type" value="Genomic_DNA"/>
</dbReference>
<dbReference type="OrthoDB" id="9816293at2"/>
<dbReference type="PANTHER" id="PTHR35813">
    <property type="entry name" value="INNER MEMBRANE PROTEIN YBAN"/>
    <property type="match status" value="1"/>
</dbReference>
<dbReference type="PIRSF" id="PIRSF016789">
    <property type="entry name" value="DUF454"/>
    <property type="match status" value="1"/>
</dbReference>
<evidence type="ECO:0008006" key="4">
    <source>
        <dbReference type="Google" id="ProtNLM"/>
    </source>
</evidence>
<keyword evidence="1" id="KW-0472">Membrane</keyword>
<dbReference type="PANTHER" id="PTHR35813:SF1">
    <property type="entry name" value="INNER MEMBRANE PROTEIN YBAN"/>
    <property type="match status" value="1"/>
</dbReference>
<dbReference type="AlphaFoldDB" id="A0A1I6QZN1"/>
<dbReference type="InterPro" id="IPR007401">
    <property type="entry name" value="DUF454"/>
</dbReference>